<dbReference type="SMART" id="SM00304">
    <property type="entry name" value="HAMP"/>
    <property type="match status" value="1"/>
</dbReference>
<dbReference type="InterPro" id="IPR017441">
    <property type="entry name" value="Protein_kinase_ATP_BS"/>
</dbReference>
<name>A0A4S3KCG2_9GAMM</name>
<keyword evidence="3 9" id="KW-0418">Kinase</keyword>
<proteinExistence type="predicted"/>
<dbReference type="PROSITE" id="PS00107">
    <property type="entry name" value="PROTEIN_KINASE_ATP"/>
    <property type="match status" value="1"/>
</dbReference>
<keyword evidence="1" id="KW-0808">Transferase</keyword>
<dbReference type="PROSITE" id="PS50011">
    <property type="entry name" value="PROTEIN_KINASE_DOM"/>
    <property type="match status" value="1"/>
</dbReference>
<evidence type="ECO:0000256" key="6">
    <source>
        <dbReference type="SAM" id="Phobius"/>
    </source>
</evidence>
<evidence type="ECO:0000256" key="5">
    <source>
        <dbReference type="PROSITE-ProRule" id="PRU10141"/>
    </source>
</evidence>
<dbReference type="InterPro" id="IPR003660">
    <property type="entry name" value="HAMP_dom"/>
</dbReference>
<dbReference type="GO" id="GO:0005524">
    <property type="term" value="F:ATP binding"/>
    <property type="evidence" value="ECO:0007669"/>
    <property type="project" value="UniProtKB-UniRule"/>
</dbReference>
<keyword evidence="4 5" id="KW-0067">ATP-binding</keyword>
<gene>
    <name evidence="9" type="ORF">B1991_14730</name>
</gene>
<dbReference type="GO" id="GO:0016020">
    <property type="term" value="C:membrane"/>
    <property type="evidence" value="ECO:0007669"/>
    <property type="project" value="InterPro"/>
</dbReference>
<dbReference type="CDD" id="cd14014">
    <property type="entry name" value="STKc_PknB_like"/>
    <property type="match status" value="1"/>
</dbReference>
<evidence type="ECO:0000256" key="1">
    <source>
        <dbReference type="ARBA" id="ARBA00022679"/>
    </source>
</evidence>
<keyword evidence="6" id="KW-0472">Membrane</keyword>
<keyword evidence="6" id="KW-0812">Transmembrane</keyword>
<evidence type="ECO:0000259" key="7">
    <source>
        <dbReference type="PROSITE" id="PS50011"/>
    </source>
</evidence>
<feature type="transmembrane region" description="Helical" evidence="6">
    <location>
        <begin position="300"/>
        <end position="321"/>
    </location>
</feature>
<keyword evidence="2 5" id="KW-0547">Nucleotide-binding</keyword>
<comment type="caution">
    <text evidence="9">The sequence shown here is derived from an EMBL/GenBank/DDBJ whole genome shotgun (WGS) entry which is preliminary data.</text>
</comment>
<feature type="domain" description="HAMP" evidence="8">
    <location>
        <begin position="468"/>
        <end position="514"/>
    </location>
</feature>
<protein>
    <submittedName>
        <fullName evidence="9">Serine/threonine protein kinase</fullName>
    </submittedName>
</protein>
<keyword evidence="10" id="KW-1185">Reference proteome</keyword>
<dbReference type="PROSITE" id="PS50885">
    <property type="entry name" value="HAMP"/>
    <property type="match status" value="1"/>
</dbReference>
<dbReference type="InterPro" id="IPR008271">
    <property type="entry name" value="Ser/Thr_kinase_AS"/>
</dbReference>
<dbReference type="OrthoDB" id="9801841at2"/>
<dbReference type="Gene3D" id="6.10.340.10">
    <property type="match status" value="1"/>
</dbReference>
<dbReference type="Pfam" id="PF00069">
    <property type="entry name" value="Pkinase"/>
    <property type="match status" value="1"/>
</dbReference>
<dbReference type="Gene3D" id="1.10.510.10">
    <property type="entry name" value="Transferase(Phosphotransferase) domain 1"/>
    <property type="match status" value="1"/>
</dbReference>
<dbReference type="PANTHER" id="PTHR43289:SF6">
    <property type="entry name" value="SERINE_THREONINE-PROTEIN KINASE NEKL-3"/>
    <property type="match status" value="1"/>
</dbReference>
<accession>A0A4S3KCG2</accession>
<dbReference type="Pfam" id="PF00672">
    <property type="entry name" value="HAMP"/>
    <property type="match status" value="1"/>
</dbReference>
<evidence type="ECO:0000256" key="4">
    <source>
        <dbReference type="ARBA" id="ARBA00022840"/>
    </source>
</evidence>
<dbReference type="GO" id="GO:0004674">
    <property type="term" value="F:protein serine/threonine kinase activity"/>
    <property type="evidence" value="ECO:0007669"/>
    <property type="project" value="UniProtKB-KW"/>
</dbReference>
<dbReference type="SMART" id="SM00220">
    <property type="entry name" value="S_TKc"/>
    <property type="match status" value="1"/>
</dbReference>
<evidence type="ECO:0000256" key="2">
    <source>
        <dbReference type="ARBA" id="ARBA00022741"/>
    </source>
</evidence>
<sequence length="552" mass="60300">MSAGATPSKVGRYRIEGVLGEGAMAVVYAGFDPDIERKVAIKCLHQQIAADPAYRSRFLIEARAAGHLTHPHIVTIFDVGETDDGRSYIAMERLPGETLAGKVSREGFPPLAAIIDLIGQLAAALDYAHARGVLHHDIKPENIMLADGWSYAKISDFGIAERRASPRDALRRPAEIGGTPAYMAPERLRGERSDARSDLFSLGVVLYWLLTGKLPWPEIGNVQQLIRKRLRSPLPAVRPRDPATPSMLISIARTLLAPAAESRYQRGAEIIDDLRLAAREYEREREKPLAKRIISLRLRWASSLGAILSLVLVLGLAAIYAKQHAAVTGLALDFGSSMGRMIAGESAENLLLGDHAATRALVTDISRNRQIHYLAIADRSGEIIASTQQDEIGRKLLAAQGQGDMLLFDVPILYQTKTIGELRLGISNAELRAAQKTTLGVIALVLALTLAAVVGAAYWLFRRPLMMLNLLGDALLRVARGDFAHRIRLARRDEFGRLFATFNLMNSTLQTRQRRATESAPAVGEEDVTRPTHIMSTVAAEDTLTPAPVTPP</sequence>
<dbReference type="RefSeq" id="WP_136259437.1">
    <property type="nucleotide sequence ID" value="NZ_MWIO01000046.1"/>
</dbReference>
<dbReference type="Gene3D" id="3.30.200.20">
    <property type="entry name" value="Phosphorylase Kinase, domain 1"/>
    <property type="match status" value="1"/>
</dbReference>
<dbReference type="AlphaFoldDB" id="A0A4S3KCG2"/>
<dbReference type="EMBL" id="MWIO01000046">
    <property type="protein sequence ID" value="THD06090.1"/>
    <property type="molecule type" value="Genomic_DNA"/>
</dbReference>
<dbReference type="PANTHER" id="PTHR43289">
    <property type="entry name" value="MITOGEN-ACTIVATED PROTEIN KINASE KINASE KINASE 20-RELATED"/>
    <property type="match status" value="1"/>
</dbReference>
<evidence type="ECO:0000259" key="8">
    <source>
        <dbReference type="PROSITE" id="PS50885"/>
    </source>
</evidence>
<dbReference type="SUPFAM" id="SSF158472">
    <property type="entry name" value="HAMP domain-like"/>
    <property type="match status" value="1"/>
</dbReference>
<dbReference type="Proteomes" id="UP000306317">
    <property type="component" value="Unassembled WGS sequence"/>
</dbReference>
<evidence type="ECO:0000313" key="10">
    <source>
        <dbReference type="Proteomes" id="UP000306317"/>
    </source>
</evidence>
<dbReference type="InterPro" id="IPR000719">
    <property type="entry name" value="Prot_kinase_dom"/>
</dbReference>
<dbReference type="PROSITE" id="PS00108">
    <property type="entry name" value="PROTEIN_KINASE_ST"/>
    <property type="match status" value="1"/>
</dbReference>
<dbReference type="CDD" id="cd06225">
    <property type="entry name" value="HAMP"/>
    <property type="match status" value="1"/>
</dbReference>
<keyword evidence="9" id="KW-0723">Serine/threonine-protein kinase</keyword>
<dbReference type="GO" id="GO:0007165">
    <property type="term" value="P:signal transduction"/>
    <property type="evidence" value="ECO:0007669"/>
    <property type="project" value="InterPro"/>
</dbReference>
<keyword evidence="6" id="KW-1133">Transmembrane helix</keyword>
<reference evidence="9 10" key="1">
    <citation type="submission" date="2017-02" db="EMBL/GenBank/DDBJ databases">
        <title>Whole genome sequencing of Rhodanobacter lindaniclasticus DSM 17932.</title>
        <authorList>
            <person name="Kumar S."/>
            <person name="Patil P."/>
            <person name="Patil P.B."/>
        </authorList>
    </citation>
    <scope>NUCLEOTIDE SEQUENCE [LARGE SCALE GENOMIC DNA]</scope>
    <source>
        <strain evidence="9 10">DSM 17932</strain>
    </source>
</reference>
<feature type="domain" description="Protein kinase" evidence="7">
    <location>
        <begin position="13"/>
        <end position="276"/>
    </location>
</feature>
<evidence type="ECO:0000313" key="9">
    <source>
        <dbReference type="EMBL" id="THD06090.1"/>
    </source>
</evidence>
<evidence type="ECO:0000256" key="3">
    <source>
        <dbReference type="ARBA" id="ARBA00022777"/>
    </source>
</evidence>
<dbReference type="SUPFAM" id="SSF56112">
    <property type="entry name" value="Protein kinase-like (PK-like)"/>
    <property type="match status" value="1"/>
</dbReference>
<dbReference type="InterPro" id="IPR011009">
    <property type="entry name" value="Kinase-like_dom_sf"/>
</dbReference>
<feature type="binding site" evidence="5">
    <location>
        <position position="42"/>
    </location>
    <ligand>
        <name>ATP</name>
        <dbReference type="ChEBI" id="CHEBI:30616"/>
    </ligand>
</feature>
<feature type="transmembrane region" description="Helical" evidence="6">
    <location>
        <begin position="439"/>
        <end position="461"/>
    </location>
</feature>
<organism evidence="9 10">
    <name type="scientific">Rhodanobacter lindaniclasticus</name>
    <dbReference type="NCBI Taxonomy" id="75310"/>
    <lineage>
        <taxon>Bacteria</taxon>
        <taxon>Pseudomonadati</taxon>
        <taxon>Pseudomonadota</taxon>
        <taxon>Gammaproteobacteria</taxon>
        <taxon>Lysobacterales</taxon>
        <taxon>Rhodanobacteraceae</taxon>
        <taxon>Rhodanobacter</taxon>
    </lineage>
</organism>